<name>A0A834TYA3_9FABA</name>
<reference evidence="1" key="1">
    <citation type="submission" date="2020-09" db="EMBL/GenBank/DDBJ databases">
        <title>Genome-Enabled Discovery of Anthraquinone Biosynthesis in Senna tora.</title>
        <authorList>
            <person name="Kang S.-H."/>
            <person name="Pandey R.P."/>
            <person name="Lee C.-M."/>
            <person name="Sim J.-S."/>
            <person name="Jeong J.-T."/>
            <person name="Choi B.-S."/>
            <person name="Jung M."/>
            <person name="Ginzburg D."/>
            <person name="Zhao K."/>
            <person name="Won S.Y."/>
            <person name="Oh T.-J."/>
            <person name="Yu Y."/>
            <person name="Kim N.-H."/>
            <person name="Lee O.R."/>
            <person name="Lee T.-H."/>
            <person name="Bashyal P."/>
            <person name="Kim T.-S."/>
            <person name="Lee W.-H."/>
            <person name="Kawkins C."/>
            <person name="Kim C.-K."/>
            <person name="Kim J.S."/>
            <person name="Ahn B.O."/>
            <person name="Rhee S.Y."/>
            <person name="Sohng J.K."/>
        </authorList>
    </citation>
    <scope>NUCLEOTIDE SEQUENCE</scope>
    <source>
        <tissue evidence="1">Leaf</tissue>
    </source>
</reference>
<accession>A0A834TYA3</accession>
<dbReference type="EMBL" id="JAAIUW010000005">
    <property type="protein sequence ID" value="KAF7830522.1"/>
    <property type="molecule type" value="Genomic_DNA"/>
</dbReference>
<evidence type="ECO:0000313" key="2">
    <source>
        <dbReference type="Proteomes" id="UP000634136"/>
    </source>
</evidence>
<sequence length="68" mass="7791">MPRTCRGGDNSSSQRCSEPWWRQQPWPFLTLKRGESGLPSPRAQRFSITGATHLGSHRQALVPQEFWP</sequence>
<dbReference type="Proteomes" id="UP000634136">
    <property type="component" value="Unassembled WGS sequence"/>
</dbReference>
<keyword evidence="2" id="KW-1185">Reference proteome</keyword>
<comment type="caution">
    <text evidence="1">The sequence shown here is derived from an EMBL/GenBank/DDBJ whole genome shotgun (WGS) entry which is preliminary data.</text>
</comment>
<protein>
    <submittedName>
        <fullName evidence="1">Uncharacterized protein</fullName>
    </submittedName>
</protein>
<organism evidence="1 2">
    <name type="scientific">Senna tora</name>
    <dbReference type="NCBI Taxonomy" id="362788"/>
    <lineage>
        <taxon>Eukaryota</taxon>
        <taxon>Viridiplantae</taxon>
        <taxon>Streptophyta</taxon>
        <taxon>Embryophyta</taxon>
        <taxon>Tracheophyta</taxon>
        <taxon>Spermatophyta</taxon>
        <taxon>Magnoliopsida</taxon>
        <taxon>eudicotyledons</taxon>
        <taxon>Gunneridae</taxon>
        <taxon>Pentapetalae</taxon>
        <taxon>rosids</taxon>
        <taxon>fabids</taxon>
        <taxon>Fabales</taxon>
        <taxon>Fabaceae</taxon>
        <taxon>Caesalpinioideae</taxon>
        <taxon>Cassia clade</taxon>
        <taxon>Senna</taxon>
    </lineage>
</organism>
<evidence type="ECO:0000313" key="1">
    <source>
        <dbReference type="EMBL" id="KAF7830522.1"/>
    </source>
</evidence>
<gene>
    <name evidence="1" type="ORF">G2W53_012855</name>
</gene>
<dbReference type="AlphaFoldDB" id="A0A834TYA3"/>
<proteinExistence type="predicted"/>